<evidence type="ECO:0000313" key="4">
    <source>
        <dbReference type="Proteomes" id="UP000830542"/>
    </source>
</evidence>
<dbReference type="EMBL" id="CP095005">
    <property type="protein sequence ID" value="UOO95167.1"/>
    <property type="molecule type" value="Genomic_DNA"/>
</dbReference>
<sequence>MDIIYVLSQFPRLSESFVMNELYELDQRGHDLAVFSQLPPNEDITHTEFDDFEIPIYYANPPSIDSLPNLHSEKILNPTVLKQALFMDYPHHHAFLLNLAKQIVDAIEAEGGVDLIHSHFANHSRMAATYAAAYYNIPCTVTAHATEMFTPTSETRLQRVCSRHDHIITPSEYNKRYLRETVGTTTDISVVPATTDVDKFEPSTGSVSGRLLTVARLVEKKGHEYAIAAVGELIANGYDVEYHIVGKGSRESKLREYARMHEVEDHVRFLGHVSDERLRKELHEAEVFVLPCVIASDGDRDVAPVSLKEAMATETACVSTTVSAIPELITNGKDGVLVDHRTMDGLAGEIASLLDNSERRQQIAKSARETMVEEFDISTTVNSLVDVLETIST</sequence>
<dbReference type="Proteomes" id="UP000830542">
    <property type="component" value="Chromosome"/>
</dbReference>
<dbReference type="Pfam" id="PF00534">
    <property type="entry name" value="Glycos_transf_1"/>
    <property type="match status" value="1"/>
</dbReference>
<dbReference type="Pfam" id="PF13439">
    <property type="entry name" value="Glyco_transf_4"/>
    <property type="match status" value="1"/>
</dbReference>
<proteinExistence type="predicted"/>
<dbReference type="KEGG" id="hdo:MUK72_00230"/>
<dbReference type="InterPro" id="IPR050194">
    <property type="entry name" value="Glycosyltransferase_grp1"/>
</dbReference>
<feature type="domain" description="Glycosyl transferase family 1" evidence="1">
    <location>
        <begin position="211"/>
        <end position="369"/>
    </location>
</feature>
<dbReference type="Gene3D" id="3.40.50.2000">
    <property type="entry name" value="Glycogen Phosphorylase B"/>
    <property type="match status" value="2"/>
</dbReference>
<name>A0AAX3ALQ5_HALDO</name>
<reference evidence="3" key="1">
    <citation type="submission" date="2022-04" db="EMBL/GenBank/DDBJ databases">
        <title>Sequencing and genomic assembly of Halococcus dombrowskii.</title>
        <authorList>
            <person name="Lim S.W."/>
            <person name="MacLea K.S."/>
        </authorList>
    </citation>
    <scope>NUCLEOTIDE SEQUENCE</scope>
    <source>
        <strain evidence="3">H4</strain>
    </source>
</reference>
<keyword evidence="4" id="KW-1185">Reference proteome</keyword>
<gene>
    <name evidence="3" type="ORF">MUK72_00230</name>
</gene>
<evidence type="ECO:0000259" key="2">
    <source>
        <dbReference type="Pfam" id="PF13439"/>
    </source>
</evidence>
<evidence type="ECO:0000313" key="3">
    <source>
        <dbReference type="EMBL" id="UOO95167.1"/>
    </source>
</evidence>
<feature type="domain" description="Glycosyltransferase subfamily 4-like N-terminal" evidence="2">
    <location>
        <begin position="15"/>
        <end position="198"/>
    </location>
</feature>
<dbReference type="InterPro" id="IPR028098">
    <property type="entry name" value="Glyco_trans_4-like_N"/>
</dbReference>
<dbReference type="CDD" id="cd03801">
    <property type="entry name" value="GT4_PimA-like"/>
    <property type="match status" value="1"/>
</dbReference>
<dbReference type="SUPFAM" id="SSF53756">
    <property type="entry name" value="UDP-Glycosyltransferase/glycogen phosphorylase"/>
    <property type="match status" value="1"/>
</dbReference>
<dbReference type="InterPro" id="IPR001296">
    <property type="entry name" value="Glyco_trans_1"/>
</dbReference>
<evidence type="ECO:0000259" key="1">
    <source>
        <dbReference type="Pfam" id="PF00534"/>
    </source>
</evidence>
<organism evidence="3 4">
    <name type="scientific">Halococcus dombrowskii</name>
    <dbReference type="NCBI Taxonomy" id="179637"/>
    <lineage>
        <taxon>Archaea</taxon>
        <taxon>Methanobacteriati</taxon>
        <taxon>Methanobacteriota</taxon>
        <taxon>Stenosarchaea group</taxon>
        <taxon>Halobacteria</taxon>
        <taxon>Halobacteriales</taxon>
        <taxon>Halococcaceae</taxon>
        <taxon>Halococcus</taxon>
    </lineage>
</organism>
<accession>A0AAX3ALQ5</accession>
<dbReference type="PANTHER" id="PTHR45947">
    <property type="entry name" value="SULFOQUINOVOSYL TRANSFERASE SQD2"/>
    <property type="match status" value="1"/>
</dbReference>
<protein>
    <submittedName>
        <fullName evidence="3">Glycosyltransferase family 4 protein</fullName>
    </submittedName>
</protein>
<dbReference type="PANTHER" id="PTHR45947:SF14">
    <property type="entry name" value="SLL1723 PROTEIN"/>
    <property type="match status" value="1"/>
</dbReference>
<dbReference type="GO" id="GO:0016757">
    <property type="term" value="F:glycosyltransferase activity"/>
    <property type="evidence" value="ECO:0007669"/>
    <property type="project" value="InterPro"/>
</dbReference>
<dbReference type="RefSeq" id="WP_244702494.1">
    <property type="nucleotide sequence ID" value="NZ_BAAADN010000017.1"/>
</dbReference>
<dbReference type="GeneID" id="71760228"/>
<dbReference type="AlphaFoldDB" id="A0AAX3ALQ5"/>